<dbReference type="KEGG" id="nps:KRR39_02005"/>
<dbReference type="SMART" id="SM00267">
    <property type="entry name" value="GGDEF"/>
    <property type="match status" value="1"/>
</dbReference>
<dbReference type="PROSITE" id="PS50112">
    <property type="entry name" value="PAS"/>
    <property type="match status" value="1"/>
</dbReference>
<dbReference type="NCBIfam" id="TIGR00229">
    <property type="entry name" value="sensory_box"/>
    <property type="match status" value="1"/>
</dbReference>
<evidence type="ECO:0000259" key="1">
    <source>
        <dbReference type="PROSITE" id="PS50112"/>
    </source>
</evidence>
<organism evidence="4 5">
    <name type="scientific">Nocardioides panacis</name>
    <dbReference type="NCBI Taxonomy" id="2849501"/>
    <lineage>
        <taxon>Bacteria</taxon>
        <taxon>Bacillati</taxon>
        <taxon>Actinomycetota</taxon>
        <taxon>Actinomycetes</taxon>
        <taxon>Propionibacteriales</taxon>
        <taxon>Nocardioidaceae</taxon>
        <taxon>Nocardioides</taxon>
    </lineage>
</organism>
<proteinExistence type="predicted"/>
<dbReference type="EMBL" id="CP077062">
    <property type="protein sequence ID" value="QWZ08661.1"/>
    <property type="molecule type" value="Genomic_DNA"/>
</dbReference>
<dbReference type="CDD" id="cd01949">
    <property type="entry name" value="GGDEF"/>
    <property type="match status" value="1"/>
</dbReference>
<keyword evidence="5" id="KW-1185">Reference proteome</keyword>
<dbReference type="Proteomes" id="UP000683575">
    <property type="component" value="Chromosome"/>
</dbReference>
<protein>
    <submittedName>
        <fullName evidence="4">Sensor domain-containing diguanylate cyclase</fullName>
    </submittedName>
</protein>
<feature type="domain" description="PAS" evidence="1">
    <location>
        <begin position="36"/>
        <end position="93"/>
    </location>
</feature>
<dbReference type="NCBIfam" id="TIGR00254">
    <property type="entry name" value="GGDEF"/>
    <property type="match status" value="1"/>
</dbReference>
<dbReference type="PANTHER" id="PTHR44757:SF2">
    <property type="entry name" value="BIOFILM ARCHITECTURE MAINTENANCE PROTEIN MBAA"/>
    <property type="match status" value="1"/>
</dbReference>
<dbReference type="PANTHER" id="PTHR44757">
    <property type="entry name" value="DIGUANYLATE CYCLASE DGCP"/>
    <property type="match status" value="1"/>
</dbReference>
<accession>A0A975Y0N6</accession>
<reference evidence="4" key="1">
    <citation type="submission" date="2021-06" db="EMBL/GenBank/DDBJ databases">
        <title>Complete genome sequence of Nocardioides sp. G188.</title>
        <authorList>
            <person name="Im W.-T."/>
        </authorList>
    </citation>
    <scope>NUCLEOTIDE SEQUENCE</scope>
    <source>
        <strain evidence="4">G188</strain>
    </source>
</reference>
<name>A0A975Y0N6_9ACTN</name>
<evidence type="ECO:0000313" key="5">
    <source>
        <dbReference type="Proteomes" id="UP000683575"/>
    </source>
</evidence>
<evidence type="ECO:0000259" key="2">
    <source>
        <dbReference type="PROSITE" id="PS50113"/>
    </source>
</evidence>
<dbReference type="SMART" id="SM00091">
    <property type="entry name" value="PAS"/>
    <property type="match status" value="1"/>
</dbReference>
<dbReference type="AlphaFoldDB" id="A0A975Y0N6"/>
<dbReference type="PROSITE" id="PS50113">
    <property type="entry name" value="PAC"/>
    <property type="match status" value="1"/>
</dbReference>
<gene>
    <name evidence="4" type="ORF">KRR39_02005</name>
</gene>
<dbReference type="InterPro" id="IPR000700">
    <property type="entry name" value="PAS-assoc_C"/>
</dbReference>
<feature type="domain" description="GGDEF" evidence="3">
    <location>
        <begin position="209"/>
        <end position="341"/>
    </location>
</feature>
<dbReference type="InterPro" id="IPR000160">
    <property type="entry name" value="GGDEF_dom"/>
</dbReference>
<dbReference type="FunFam" id="3.30.70.270:FF:000001">
    <property type="entry name" value="Diguanylate cyclase domain protein"/>
    <property type="match status" value="1"/>
</dbReference>
<dbReference type="Pfam" id="PF00990">
    <property type="entry name" value="GGDEF"/>
    <property type="match status" value="1"/>
</dbReference>
<dbReference type="InterPro" id="IPR052155">
    <property type="entry name" value="Biofilm_reg_signaling"/>
</dbReference>
<dbReference type="RefSeq" id="WP_216940291.1">
    <property type="nucleotide sequence ID" value="NZ_CP077062.1"/>
</dbReference>
<dbReference type="InterPro" id="IPR000014">
    <property type="entry name" value="PAS"/>
</dbReference>
<evidence type="ECO:0000313" key="4">
    <source>
        <dbReference type="EMBL" id="QWZ08661.1"/>
    </source>
</evidence>
<dbReference type="InterPro" id="IPR013767">
    <property type="entry name" value="PAS_fold"/>
</dbReference>
<dbReference type="CDD" id="cd00130">
    <property type="entry name" value="PAS"/>
    <property type="match status" value="1"/>
</dbReference>
<dbReference type="Pfam" id="PF00989">
    <property type="entry name" value="PAS"/>
    <property type="match status" value="1"/>
</dbReference>
<dbReference type="GO" id="GO:0006355">
    <property type="term" value="P:regulation of DNA-templated transcription"/>
    <property type="evidence" value="ECO:0007669"/>
    <property type="project" value="InterPro"/>
</dbReference>
<sequence length="341" mass="36527">MLTSAKQVLATVGRVLGVPSQLAGGLLRARRPPAFDASDLRLLIDTVVEGLWCTDLEGRCTFVNWAASDMLGWPTDELIGSAVHVLVHHSHEDGSSYPATECAIGRAALTGESIRVDDDVLWRRDGTSFPVSHAASPIVKHGVVVGSVVTFTDISERKQAEEELRRHRQAEADRLRALTLRDDLTGLGNRTQLNGRLTQALARAGRRGRLLALLFCDLDKFKAVNDLHGHQAGDELLVEVGARLRGVVRPGDTVSRIGGDEFVVLCEDLATEQEASIIAERVRTALAEPFELSVGSVRIGCSVGVATTSEAGVAAHDLLAEADQRMYEAKAPAAAPVPAQA</sequence>
<feature type="domain" description="PAC" evidence="2">
    <location>
        <begin position="115"/>
        <end position="166"/>
    </location>
</feature>
<evidence type="ECO:0000259" key="3">
    <source>
        <dbReference type="PROSITE" id="PS50887"/>
    </source>
</evidence>
<dbReference type="PROSITE" id="PS50887">
    <property type="entry name" value="GGDEF"/>
    <property type="match status" value="1"/>
</dbReference>